<dbReference type="AlphaFoldDB" id="A0A5Y3X8X0"/>
<keyword evidence="1" id="KW-1133">Transmembrane helix</keyword>
<accession>A0A5Y3X8X0</accession>
<feature type="transmembrane region" description="Helical" evidence="1">
    <location>
        <begin position="53"/>
        <end position="70"/>
    </location>
</feature>
<gene>
    <name evidence="3" type="ORF">AIF45_16855</name>
    <name evidence="2" type="ORF">DNU24_09595</name>
</gene>
<dbReference type="Proteomes" id="UP000885342">
    <property type="component" value="Unassembled WGS sequence"/>
</dbReference>
<evidence type="ECO:0000256" key="1">
    <source>
        <dbReference type="SAM" id="Phobius"/>
    </source>
</evidence>
<proteinExistence type="predicted"/>
<reference evidence="2" key="1">
    <citation type="submission" date="2018-06" db="EMBL/GenBank/DDBJ databases">
        <authorList>
            <person name="Ashton P.M."/>
            <person name="Dallman T."/>
            <person name="Nair S."/>
            <person name="De Pinna E."/>
            <person name="Peters T."/>
            <person name="Grant K."/>
        </authorList>
    </citation>
    <scope>NUCLEOTIDE SEQUENCE [LARGE SCALE GENOMIC DNA]</scope>
    <source>
        <strain evidence="2">318584</strain>
    </source>
</reference>
<keyword evidence="1" id="KW-0472">Membrane</keyword>
<reference evidence="3" key="2">
    <citation type="submission" date="2018-08" db="EMBL/GenBank/DDBJ databases">
        <authorList>
            <consortium name="GenomeTrakr network: Whole genome sequencing for foodborne pathogen traceback"/>
        </authorList>
    </citation>
    <scope>NUCLEOTIDE SEQUENCE [LARGE SCALE GENOMIC DNA]</scope>
    <source>
        <strain evidence="3">FDA00003943</strain>
    </source>
</reference>
<sequence length="97" mass="11984">MIHIFNDKLFGAFIDNGSQYFYFYLIHFEVKIILLNFLFFIEFFFFYRRLSPWAIEMMMFFIILPMNNMFRFVQIKHINRFSFKEHSALSCSFSLLT</sequence>
<dbReference type="EMBL" id="RSKH01000010">
    <property type="protein sequence ID" value="MII80705.1"/>
    <property type="molecule type" value="Genomic_DNA"/>
</dbReference>
<keyword evidence="1" id="KW-0812">Transmembrane</keyword>
<name>A0A5Y3X8X0_SALER</name>
<organism evidence="2">
    <name type="scientific">Salmonella enterica subsp. salamae</name>
    <dbReference type="NCBI Taxonomy" id="59202"/>
    <lineage>
        <taxon>Bacteria</taxon>
        <taxon>Pseudomonadati</taxon>
        <taxon>Pseudomonadota</taxon>
        <taxon>Gammaproteobacteria</taxon>
        <taxon>Enterobacterales</taxon>
        <taxon>Enterobacteriaceae</taxon>
        <taxon>Salmonella</taxon>
    </lineage>
</organism>
<feature type="transmembrane region" description="Helical" evidence="1">
    <location>
        <begin position="21"/>
        <end position="47"/>
    </location>
</feature>
<protein>
    <submittedName>
        <fullName evidence="2">Uncharacterized protein</fullName>
    </submittedName>
</protein>
<dbReference type="EMBL" id="AAIYKG010000008">
    <property type="protein sequence ID" value="ECJ4505981.1"/>
    <property type="molecule type" value="Genomic_DNA"/>
</dbReference>
<evidence type="ECO:0000313" key="2">
    <source>
        <dbReference type="EMBL" id="ECJ4505981.1"/>
    </source>
</evidence>
<comment type="caution">
    <text evidence="2">The sequence shown here is derived from an EMBL/GenBank/DDBJ whole genome shotgun (WGS) entry which is preliminary data.</text>
</comment>
<dbReference type="Proteomes" id="UP000839747">
    <property type="component" value="Unassembled WGS sequence"/>
</dbReference>
<evidence type="ECO:0000313" key="3">
    <source>
        <dbReference type="EMBL" id="MII80705.1"/>
    </source>
</evidence>